<evidence type="ECO:0000256" key="9">
    <source>
        <dbReference type="SAM" id="MobiDB-lite"/>
    </source>
</evidence>
<feature type="transmembrane region" description="Helical" evidence="10">
    <location>
        <begin position="405"/>
        <end position="424"/>
    </location>
</feature>
<dbReference type="EMBL" id="GG670443">
    <property type="protein sequence ID" value="EER20722.1"/>
    <property type="molecule type" value="Genomic_DNA"/>
</dbReference>
<keyword evidence="3" id="KW-0813">Transport</keyword>
<feature type="compositionally biased region" description="Polar residues" evidence="9">
    <location>
        <begin position="773"/>
        <end position="789"/>
    </location>
</feature>
<evidence type="ECO:0000256" key="6">
    <source>
        <dbReference type="ARBA" id="ARBA00023065"/>
    </source>
</evidence>
<keyword evidence="7 10" id="KW-0472">Membrane</keyword>
<organism evidence="12">
    <name type="scientific">Perkinsus marinus (strain ATCC 50983 / TXsc)</name>
    <dbReference type="NCBI Taxonomy" id="423536"/>
    <lineage>
        <taxon>Eukaryota</taxon>
        <taxon>Sar</taxon>
        <taxon>Alveolata</taxon>
        <taxon>Perkinsozoa</taxon>
        <taxon>Perkinsea</taxon>
        <taxon>Perkinsida</taxon>
        <taxon>Perkinsidae</taxon>
        <taxon>Perkinsus</taxon>
    </lineage>
</organism>
<comment type="subcellular location">
    <subcellularLocation>
        <location evidence="1">Membrane</location>
        <topology evidence="1">Multi-pass membrane protein</topology>
    </subcellularLocation>
</comment>
<name>C5K4A6_PERM5</name>
<accession>C5K4A6</accession>
<protein>
    <recommendedName>
        <fullName evidence="13">DUF2421 domain-containing protein</fullName>
    </recommendedName>
</protein>
<reference evidence="11 12" key="1">
    <citation type="submission" date="2008-07" db="EMBL/GenBank/DDBJ databases">
        <authorList>
            <person name="El-Sayed N."/>
            <person name="Caler E."/>
            <person name="Inman J."/>
            <person name="Amedeo P."/>
            <person name="Hass B."/>
            <person name="Wortman J."/>
        </authorList>
    </citation>
    <scope>NUCLEOTIDE SEQUENCE [LARGE SCALE GENOMIC DNA]</scope>
    <source>
        <strain evidence="12">ATCC 50983 / TXsc</strain>
    </source>
</reference>
<dbReference type="Proteomes" id="UP000007800">
    <property type="component" value="Unassembled WGS sequence"/>
</dbReference>
<feature type="transmembrane region" description="Helical" evidence="10">
    <location>
        <begin position="375"/>
        <end position="393"/>
    </location>
</feature>
<dbReference type="GeneID" id="9051281"/>
<evidence type="ECO:0000256" key="2">
    <source>
        <dbReference type="ARBA" id="ARBA00007079"/>
    </source>
</evidence>
<evidence type="ECO:0000256" key="4">
    <source>
        <dbReference type="ARBA" id="ARBA00022692"/>
    </source>
</evidence>
<evidence type="ECO:0008006" key="13">
    <source>
        <dbReference type="Google" id="ProtNLM"/>
    </source>
</evidence>
<feature type="transmembrane region" description="Helical" evidence="10">
    <location>
        <begin position="108"/>
        <end position="127"/>
    </location>
</feature>
<evidence type="ECO:0000256" key="5">
    <source>
        <dbReference type="ARBA" id="ARBA00022989"/>
    </source>
</evidence>
<dbReference type="OrthoDB" id="68611at2759"/>
<evidence type="ECO:0000256" key="7">
    <source>
        <dbReference type="ARBA" id="ARBA00023136"/>
    </source>
</evidence>
<evidence type="ECO:0000256" key="1">
    <source>
        <dbReference type="ARBA" id="ARBA00004141"/>
    </source>
</evidence>
<proteinExistence type="inferred from homology"/>
<dbReference type="RefSeq" id="XP_002788926.1">
    <property type="nucleotide sequence ID" value="XM_002788880.1"/>
</dbReference>
<feature type="transmembrane region" description="Helical" evidence="10">
    <location>
        <begin position="54"/>
        <end position="72"/>
    </location>
</feature>
<comment type="similarity">
    <text evidence="2">Belongs to the aromatic acid exporter (TC 2.A.85) family.</text>
</comment>
<keyword evidence="8" id="KW-0407">Ion channel</keyword>
<dbReference type="InterPro" id="IPR020966">
    <property type="entry name" value="ALMT"/>
</dbReference>
<dbReference type="GO" id="GO:0016020">
    <property type="term" value="C:membrane"/>
    <property type="evidence" value="ECO:0007669"/>
    <property type="project" value="UniProtKB-SubCell"/>
</dbReference>
<sequence length="789" mass="87698">MLIIGPCMSIAWKNDVITMSVVFLSCLWIFTVALAVGLLVYYLGYIGSDGPMNRGWSCFAMLPFTLLLSLGLPEANTKFSFPGQAMMMVFAYYPIAFYMSDPYQESKAMIILVIFICGVAFVQPIVWKLLHLTPSKGPNPIDAFLYASADFFDILTGYFNSADEHVDVIRSAGGQYNNVCINIASVKNIPPAVSEVVWNIAGEMFALYKCLTEDRFDRMTQGMLWDPLASNILDIRSAVGRVLRKTADGDPSAADADIQNKIAAAVKRAGEVSNKLSYSHADGTADGEQFDRAQITRFYYAFESILSLAALTEKYRQLKVEENAEVKAKKGKEVSFTNKFITIVKAIGNGIITWLKRPLFNDLKGFSDLLSRLRIPLRTALTMNILITLLTIWGDHRPTLRLHAFWAVIPQYVLYLPTAGASLLKGTRRIVGTICAGLLAVLCLYLHPTSKAAFFVENLLLVIGAKVLMTCKAIGYAAYVAQFTWVVVGWGSTLMPMTQSEQFMTALWRFVFTVCGVLLVFLISCLIFPNFAAARLNEASKDSIMLVADCVTPLLIGQWKKDYEADDELQAALIDKWEHFGQEAFNLMALRINQMDDAAAEIVGYGTFHLVPSASKLIRTKQREISDVQRSGLVLFSSCLVLHPHYKGQFRERVIPFMDRIISFSESVRSSSARISQMMESGAAESTADDDNLHVEVQRCLEAMHDLQNDIVEDFLTNSDRVGDAYAYMTLLHAAYALCDFATSWEQLENALLGERVPCELTSESVPLPNDIPLTSTLRGRTPSASRVS</sequence>
<evidence type="ECO:0000256" key="8">
    <source>
        <dbReference type="ARBA" id="ARBA00023303"/>
    </source>
</evidence>
<keyword evidence="12" id="KW-1185">Reference proteome</keyword>
<dbReference type="GO" id="GO:0034220">
    <property type="term" value="P:monoatomic ion transmembrane transport"/>
    <property type="evidence" value="ECO:0007669"/>
    <property type="project" value="UniProtKB-KW"/>
</dbReference>
<feature type="transmembrane region" description="Helical" evidence="10">
    <location>
        <begin position="79"/>
        <end position="96"/>
    </location>
</feature>
<dbReference type="InParanoid" id="C5K4A6"/>
<keyword evidence="6" id="KW-0406">Ion transport</keyword>
<evidence type="ECO:0000313" key="11">
    <source>
        <dbReference type="EMBL" id="EER20722.1"/>
    </source>
</evidence>
<evidence type="ECO:0000256" key="10">
    <source>
        <dbReference type="SAM" id="Phobius"/>
    </source>
</evidence>
<dbReference type="AlphaFoldDB" id="C5K4A6"/>
<feature type="transmembrane region" description="Helical" evidence="10">
    <location>
        <begin position="21"/>
        <end position="42"/>
    </location>
</feature>
<evidence type="ECO:0000313" key="12">
    <source>
        <dbReference type="Proteomes" id="UP000007800"/>
    </source>
</evidence>
<evidence type="ECO:0000256" key="3">
    <source>
        <dbReference type="ARBA" id="ARBA00022448"/>
    </source>
</evidence>
<feature type="transmembrane region" description="Helical" evidence="10">
    <location>
        <begin position="459"/>
        <end position="486"/>
    </location>
</feature>
<dbReference type="GO" id="GO:0015743">
    <property type="term" value="P:malate transport"/>
    <property type="evidence" value="ECO:0007669"/>
    <property type="project" value="InterPro"/>
</dbReference>
<keyword evidence="4 10" id="KW-0812">Transmembrane</keyword>
<keyword evidence="5 10" id="KW-1133">Transmembrane helix</keyword>
<feature type="region of interest" description="Disordered" evidence="9">
    <location>
        <begin position="770"/>
        <end position="789"/>
    </location>
</feature>
<gene>
    <name evidence="11" type="ORF">Pmar_PMAR015663</name>
</gene>
<feature type="transmembrane region" description="Helical" evidence="10">
    <location>
        <begin position="430"/>
        <end position="447"/>
    </location>
</feature>
<dbReference type="Pfam" id="PF11744">
    <property type="entry name" value="ALMT"/>
    <property type="match status" value="1"/>
</dbReference>
<feature type="transmembrane region" description="Helical" evidence="10">
    <location>
        <begin position="506"/>
        <end position="528"/>
    </location>
</feature>
<dbReference type="PANTHER" id="PTHR31086">
    <property type="entry name" value="ALUMINUM-ACTIVATED MALATE TRANSPORTER 10"/>
    <property type="match status" value="1"/>
</dbReference>